<name>A0A4Q1BWX4_TREME</name>
<proteinExistence type="predicted"/>
<dbReference type="InParanoid" id="A0A4Q1BWX4"/>
<organism evidence="1 2">
    <name type="scientific">Tremella mesenterica</name>
    <name type="common">Jelly fungus</name>
    <dbReference type="NCBI Taxonomy" id="5217"/>
    <lineage>
        <taxon>Eukaryota</taxon>
        <taxon>Fungi</taxon>
        <taxon>Dikarya</taxon>
        <taxon>Basidiomycota</taxon>
        <taxon>Agaricomycotina</taxon>
        <taxon>Tremellomycetes</taxon>
        <taxon>Tremellales</taxon>
        <taxon>Tremellaceae</taxon>
        <taxon>Tremella</taxon>
    </lineage>
</organism>
<sequence length="241" mass="27001">MRSTLESMIGDLEEYAREGEKVVKWMKLNQETVLGTATDIDSGTNPFFPPPRPSQPNWTKDNLAKFSQTVELVRQVLHSIGRPVKGDSRATAYNTIEILSTYNTVEAFSDKYAPSQGNVGTLDVWQQCYDQLTSVTNFLQDVCTYEAVGQATMNQPNPITSQRLQGELSGSGIHIKLTTSADQRTRSQDELKSLRTRLLQFVKAQTNKEIVNTPLLEEATRQWASNLVRTCPKIVSTDANR</sequence>
<gene>
    <name evidence="1" type="ORF">M231_00249</name>
</gene>
<dbReference type="Proteomes" id="UP000289152">
    <property type="component" value="Unassembled WGS sequence"/>
</dbReference>
<comment type="caution">
    <text evidence="1">The sequence shown here is derived from an EMBL/GenBank/DDBJ whole genome shotgun (WGS) entry which is preliminary data.</text>
</comment>
<evidence type="ECO:0000313" key="2">
    <source>
        <dbReference type="Proteomes" id="UP000289152"/>
    </source>
</evidence>
<evidence type="ECO:0000313" key="1">
    <source>
        <dbReference type="EMBL" id="RXK42693.1"/>
    </source>
</evidence>
<dbReference type="AlphaFoldDB" id="A0A4Q1BWX4"/>
<dbReference type="VEuPathDB" id="FungiDB:TREMEDRAFT_59153"/>
<accession>A0A4Q1BWX4</accession>
<protein>
    <submittedName>
        <fullName evidence="1">Uncharacterized protein</fullName>
    </submittedName>
</protein>
<dbReference type="EMBL" id="SDIL01000001">
    <property type="protein sequence ID" value="RXK42693.1"/>
    <property type="molecule type" value="Genomic_DNA"/>
</dbReference>
<reference evidence="1 2" key="1">
    <citation type="submission" date="2016-06" db="EMBL/GenBank/DDBJ databases">
        <title>Evolution of pathogenesis and genome organization in the Tremellales.</title>
        <authorList>
            <person name="Cuomo C."/>
            <person name="Litvintseva A."/>
            <person name="Heitman J."/>
            <person name="Chen Y."/>
            <person name="Sun S."/>
            <person name="Springer D."/>
            <person name="Dromer F."/>
            <person name="Young S."/>
            <person name="Zeng Q."/>
            <person name="Chapman S."/>
            <person name="Gujja S."/>
            <person name="Saif S."/>
            <person name="Birren B."/>
        </authorList>
    </citation>
    <scope>NUCLEOTIDE SEQUENCE [LARGE SCALE GENOMIC DNA]</scope>
    <source>
        <strain evidence="1 2">ATCC 28783</strain>
    </source>
</reference>
<keyword evidence="2" id="KW-1185">Reference proteome</keyword>